<name>A0A4C1Y122_EUMVA</name>
<dbReference type="EMBL" id="BGZK01001057">
    <property type="protein sequence ID" value="GBP69951.1"/>
    <property type="molecule type" value="Genomic_DNA"/>
</dbReference>
<feature type="compositionally biased region" description="Polar residues" evidence="1">
    <location>
        <begin position="1"/>
        <end position="50"/>
    </location>
</feature>
<protein>
    <submittedName>
        <fullName evidence="2">Uncharacterized protein</fullName>
    </submittedName>
</protein>
<evidence type="ECO:0000256" key="1">
    <source>
        <dbReference type="SAM" id="MobiDB-lite"/>
    </source>
</evidence>
<dbReference type="AlphaFoldDB" id="A0A4C1Y122"/>
<gene>
    <name evidence="2" type="ORF">EVAR_85719_1</name>
</gene>
<accession>A0A4C1Y122</accession>
<dbReference type="Proteomes" id="UP000299102">
    <property type="component" value="Unassembled WGS sequence"/>
</dbReference>
<reference evidence="2 3" key="1">
    <citation type="journal article" date="2019" name="Commun. Biol.">
        <title>The bagworm genome reveals a unique fibroin gene that provides high tensile strength.</title>
        <authorList>
            <person name="Kono N."/>
            <person name="Nakamura H."/>
            <person name="Ohtoshi R."/>
            <person name="Tomita M."/>
            <person name="Numata K."/>
            <person name="Arakawa K."/>
        </authorList>
    </citation>
    <scope>NUCLEOTIDE SEQUENCE [LARGE SCALE GENOMIC DNA]</scope>
</reference>
<feature type="region of interest" description="Disordered" evidence="1">
    <location>
        <begin position="1"/>
        <end position="54"/>
    </location>
</feature>
<evidence type="ECO:0000313" key="3">
    <source>
        <dbReference type="Proteomes" id="UP000299102"/>
    </source>
</evidence>
<evidence type="ECO:0000313" key="2">
    <source>
        <dbReference type="EMBL" id="GBP69951.1"/>
    </source>
</evidence>
<keyword evidence="3" id="KW-1185">Reference proteome</keyword>
<sequence length="189" mass="20251">MQTVTSTSALGVSKQPTDVLPTTSCEVQSSLGNTSKDDASLSTNSHTQSPADRPIKRYVDPATLEGRRPLTTVFIDATKTLGTHGAKCCPPRHRECGVDLTTFDQNGGLNIHFLRCKYKILFWYAVPPQSHDKYVVRVGVPDRANGSALVGGGFASESESLLEPTRGSALSGFRSACPCESRAPAPTRL</sequence>
<organism evidence="2 3">
    <name type="scientific">Eumeta variegata</name>
    <name type="common">Bagworm moth</name>
    <name type="synonym">Eumeta japonica</name>
    <dbReference type="NCBI Taxonomy" id="151549"/>
    <lineage>
        <taxon>Eukaryota</taxon>
        <taxon>Metazoa</taxon>
        <taxon>Ecdysozoa</taxon>
        <taxon>Arthropoda</taxon>
        <taxon>Hexapoda</taxon>
        <taxon>Insecta</taxon>
        <taxon>Pterygota</taxon>
        <taxon>Neoptera</taxon>
        <taxon>Endopterygota</taxon>
        <taxon>Lepidoptera</taxon>
        <taxon>Glossata</taxon>
        <taxon>Ditrysia</taxon>
        <taxon>Tineoidea</taxon>
        <taxon>Psychidae</taxon>
        <taxon>Oiketicinae</taxon>
        <taxon>Eumeta</taxon>
    </lineage>
</organism>
<comment type="caution">
    <text evidence="2">The sequence shown here is derived from an EMBL/GenBank/DDBJ whole genome shotgun (WGS) entry which is preliminary data.</text>
</comment>
<proteinExistence type="predicted"/>